<evidence type="ECO:0000313" key="3">
    <source>
        <dbReference type="EMBL" id="CAF4159365.1"/>
    </source>
</evidence>
<dbReference type="Proteomes" id="UP000663891">
    <property type="component" value="Unassembled WGS sequence"/>
</dbReference>
<sequence length="313" mass="36451">MSYKILFKEVFDKRILIGSAVVVAVVGAGYMAHRKRQAQPVLTPLKKLNEEFKLQYEKAWKTFWRSETEKGSVIVGKPSSLTLFHKKNRSPICKVIPPIYHDLKCVAHIPLVIRILFNNDSSTLTNDTLEQFWQYLNDLQIPESIQSKEKVSADRILSESKKFLRKEMDKRGSVDPVILTNFCRSLTNDLSILLDAAAIAQLNQMHEVIKGWMSEYKFDPQDPSVKVLLAGPRAARENCIQTTYFERLLGDERKRNIIYIEELYEEEKIKSIFARWFLDEELSVSFYNDKDRMHRDLLTSEYVKQQIDQLIPS</sequence>
<dbReference type="AlphaFoldDB" id="A0A819YV50"/>
<name>A0A819YV50_9BILA</name>
<keyword evidence="1" id="KW-1133">Transmembrane helix</keyword>
<gene>
    <name evidence="3" type="ORF">OKA104_LOCUS38702</name>
    <name evidence="2" type="ORF">VCS650_LOCUS26712</name>
</gene>
<keyword evidence="1" id="KW-0812">Transmembrane</keyword>
<proteinExistence type="predicted"/>
<keyword evidence="1" id="KW-0472">Membrane</keyword>
<organism evidence="3 4">
    <name type="scientific">Adineta steineri</name>
    <dbReference type="NCBI Taxonomy" id="433720"/>
    <lineage>
        <taxon>Eukaryota</taxon>
        <taxon>Metazoa</taxon>
        <taxon>Spiralia</taxon>
        <taxon>Gnathifera</taxon>
        <taxon>Rotifera</taxon>
        <taxon>Eurotatoria</taxon>
        <taxon>Bdelloidea</taxon>
        <taxon>Adinetida</taxon>
        <taxon>Adinetidae</taxon>
        <taxon>Adineta</taxon>
    </lineage>
</organism>
<dbReference type="EMBL" id="CAJOAY010007140">
    <property type="protein sequence ID" value="CAF4159365.1"/>
    <property type="molecule type" value="Genomic_DNA"/>
</dbReference>
<evidence type="ECO:0000313" key="2">
    <source>
        <dbReference type="EMBL" id="CAF1220922.1"/>
    </source>
</evidence>
<reference evidence="3" key="1">
    <citation type="submission" date="2021-02" db="EMBL/GenBank/DDBJ databases">
        <authorList>
            <person name="Nowell W R."/>
        </authorList>
    </citation>
    <scope>NUCLEOTIDE SEQUENCE</scope>
</reference>
<dbReference type="Proteomes" id="UP000663881">
    <property type="component" value="Unassembled WGS sequence"/>
</dbReference>
<feature type="transmembrane region" description="Helical" evidence="1">
    <location>
        <begin position="15"/>
        <end position="32"/>
    </location>
</feature>
<dbReference type="OrthoDB" id="10028453at2759"/>
<protein>
    <submittedName>
        <fullName evidence="3">Uncharacterized protein</fullName>
    </submittedName>
</protein>
<accession>A0A819YV50</accession>
<evidence type="ECO:0000313" key="4">
    <source>
        <dbReference type="Proteomes" id="UP000663881"/>
    </source>
</evidence>
<dbReference type="EMBL" id="CAJNON010000363">
    <property type="protein sequence ID" value="CAF1220922.1"/>
    <property type="molecule type" value="Genomic_DNA"/>
</dbReference>
<evidence type="ECO:0000256" key="1">
    <source>
        <dbReference type="SAM" id="Phobius"/>
    </source>
</evidence>
<comment type="caution">
    <text evidence="3">The sequence shown here is derived from an EMBL/GenBank/DDBJ whole genome shotgun (WGS) entry which is preliminary data.</text>
</comment>